<reference evidence="1 2" key="1">
    <citation type="journal article" date="2014" name="Nat. Genet.">
        <title>Genome sequence of the hot pepper provides insights into the evolution of pungency in Capsicum species.</title>
        <authorList>
            <person name="Kim S."/>
            <person name="Park M."/>
            <person name="Yeom S.I."/>
            <person name="Kim Y.M."/>
            <person name="Lee J.M."/>
            <person name="Lee H.A."/>
            <person name="Seo E."/>
            <person name="Choi J."/>
            <person name="Cheong K."/>
            <person name="Kim K.T."/>
            <person name="Jung K."/>
            <person name="Lee G.W."/>
            <person name="Oh S.K."/>
            <person name="Bae C."/>
            <person name="Kim S.B."/>
            <person name="Lee H.Y."/>
            <person name="Kim S.Y."/>
            <person name="Kim M.S."/>
            <person name="Kang B.C."/>
            <person name="Jo Y.D."/>
            <person name="Yang H.B."/>
            <person name="Jeong H.J."/>
            <person name="Kang W.H."/>
            <person name="Kwon J.K."/>
            <person name="Shin C."/>
            <person name="Lim J.Y."/>
            <person name="Park J.H."/>
            <person name="Huh J.H."/>
            <person name="Kim J.S."/>
            <person name="Kim B.D."/>
            <person name="Cohen O."/>
            <person name="Paran I."/>
            <person name="Suh M.C."/>
            <person name="Lee S.B."/>
            <person name="Kim Y.K."/>
            <person name="Shin Y."/>
            <person name="Noh S.J."/>
            <person name="Park J."/>
            <person name="Seo Y.S."/>
            <person name="Kwon S.Y."/>
            <person name="Kim H.A."/>
            <person name="Park J.M."/>
            <person name="Kim H.J."/>
            <person name="Choi S.B."/>
            <person name="Bosland P.W."/>
            <person name="Reeves G."/>
            <person name="Jo S.H."/>
            <person name="Lee B.W."/>
            <person name="Cho H.T."/>
            <person name="Choi H.S."/>
            <person name="Lee M.S."/>
            <person name="Yu Y."/>
            <person name="Do Choi Y."/>
            <person name="Park B.S."/>
            <person name="van Deynze A."/>
            <person name="Ashrafi H."/>
            <person name="Hill T."/>
            <person name="Kim W.T."/>
            <person name="Pai H.S."/>
            <person name="Ahn H.K."/>
            <person name="Yeam I."/>
            <person name="Giovannoni J.J."/>
            <person name="Rose J.K."/>
            <person name="Sorensen I."/>
            <person name="Lee S.J."/>
            <person name="Kim R.W."/>
            <person name="Choi I.Y."/>
            <person name="Choi B.S."/>
            <person name="Lim J.S."/>
            <person name="Lee Y.H."/>
            <person name="Choi D."/>
        </authorList>
    </citation>
    <scope>NUCLEOTIDE SEQUENCE [LARGE SCALE GENOMIC DNA]</scope>
    <source>
        <strain evidence="2">cv. CM334</strain>
    </source>
</reference>
<dbReference type="PANTHER" id="PTHR45726">
    <property type="entry name" value="LEUKOTRIENE A-4 HYDROLASE"/>
    <property type="match status" value="1"/>
</dbReference>
<protein>
    <submittedName>
        <fullName evidence="1">Uncharacterized protein</fullName>
    </submittedName>
</protein>
<sequence>MAARYVERWSPLLSEVQRVCKDLVWCGDDSMVEDFMMEQPIPPYLFAFAVGELGFREMGPRTRVYAEAVPEVLDTAAIEFTSTEEMI</sequence>
<dbReference type="Gramene" id="PHT65944">
    <property type="protein sequence ID" value="PHT65944"/>
    <property type="gene ID" value="T459_30369"/>
</dbReference>
<organism evidence="1 2">
    <name type="scientific">Capsicum annuum</name>
    <name type="common">Capsicum pepper</name>
    <dbReference type="NCBI Taxonomy" id="4072"/>
    <lineage>
        <taxon>Eukaryota</taxon>
        <taxon>Viridiplantae</taxon>
        <taxon>Streptophyta</taxon>
        <taxon>Embryophyta</taxon>
        <taxon>Tracheophyta</taxon>
        <taxon>Spermatophyta</taxon>
        <taxon>Magnoliopsida</taxon>
        <taxon>eudicotyledons</taxon>
        <taxon>Gunneridae</taxon>
        <taxon>Pentapetalae</taxon>
        <taxon>asterids</taxon>
        <taxon>lamiids</taxon>
        <taxon>Solanales</taxon>
        <taxon>Solanaceae</taxon>
        <taxon>Solanoideae</taxon>
        <taxon>Capsiceae</taxon>
        <taxon>Capsicum</taxon>
    </lineage>
</organism>
<evidence type="ECO:0000313" key="2">
    <source>
        <dbReference type="Proteomes" id="UP000222542"/>
    </source>
</evidence>
<name>A0A2G2Y891_CAPAN</name>
<proteinExistence type="predicted"/>
<reference evidence="1 2" key="2">
    <citation type="journal article" date="2017" name="Genome Biol.">
        <title>New reference genome sequences of hot pepper reveal the massive evolution of plant disease-resistance genes by retroduplication.</title>
        <authorList>
            <person name="Kim S."/>
            <person name="Park J."/>
            <person name="Yeom S.I."/>
            <person name="Kim Y.M."/>
            <person name="Seo E."/>
            <person name="Kim K.T."/>
            <person name="Kim M.S."/>
            <person name="Lee J.M."/>
            <person name="Cheong K."/>
            <person name="Shin H.S."/>
            <person name="Kim S.B."/>
            <person name="Han K."/>
            <person name="Lee J."/>
            <person name="Park M."/>
            <person name="Lee H.A."/>
            <person name="Lee H.Y."/>
            <person name="Lee Y."/>
            <person name="Oh S."/>
            <person name="Lee J.H."/>
            <person name="Choi E."/>
            <person name="Choi E."/>
            <person name="Lee S.E."/>
            <person name="Jeon J."/>
            <person name="Kim H."/>
            <person name="Choi G."/>
            <person name="Song H."/>
            <person name="Lee J."/>
            <person name="Lee S.C."/>
            <person name="Kwon J.K."/>
            <person name="Lee H.Y."/>
            <person name="Koo N."/>
            <person name="Hong Y."/>
            <person name="Kim R.W."/>
            <person name="Kang W.H."/>
            <person name="Huh J.H."/>
            <person name="Kang B.C."/>
            <person name="Yang T.J."/>
            <person name="Lee Y.H."/>
            <person name="Bennetzen J.L."/>
            <person name="Choi D."/>
        </authorList>
    </citation>
    <scope>NUCLEOTIDE SEQUENCE [LARGE SCALE GENOMIC DNA]</scope>
    <source>
        <strain evidence="2">cv. CM334</strain>
    </source>
</reference>
<dbReference type="InterPro" id="IPR034015">
    <property type="entry name" value="M1_LTA4H"/>
</dbReference>
<accession>A0A2G2Y891</accession>
<keyword evidence="2" id="KW-1185">Reference proteome</keyword>
<gene>
    <name evidence="1" type="ORF">T459_30369</name>
</gene>
<comment type="caution">
    <text evidence="1">The sequence shown here is derived from an EMBL/GenBank/DDBJ whole genome shotgun (WGS) entry which is preliminary data.</text>
</comment>
<dbReference type="STRING" id="4072.A0A2G2Y891"/>
<dbReference type="PANTHER" id="PTHR45726:SF3">
    <property type="entry name" value="LEUKOTRIENE A-4 HYDROLASE"/>
    <property type="match status" value="1"/>
</dbReference>
<dbReference type="EMBL" id="AYRZ02000012">
    <property type="protein sequence ID" value="PHT65944.1"/>
    <property type="molecule type" value="Genomic_DNA"/>
</dbReference>
<evidence type="ECO:0000313" key="1">
    <source>
        <dbReference type="EMBL" id="PHT65944.1"/>
    </source>
</evidence>
<dbReference type="AlphaFoldDB" id="A0A2G2Y891"/>
<dbReference type="Proteomes" id="UP000222542">
    <property type="component" value="Unassembled WGS sequence"/>
</dbReference>